<dbReference type="InterPro" id="IPR041633">
    <property type="entry name" value="Polbeta"/>
</dbReference>
<protein>
    <submittedName>
        <fullName evidence="2">DNA polymerase subunit beta</fullName>
    </submittedName>
</protein>
<keyword evidence="3" id="KW-1185">Reference proteome</keyword>
<proteinExistence type="predicted"/>
<dbReference type="AlphaFoldDB" id="A0A656Q9B2"/>
<evidence type="ECO:0000259" key="1">
    <source>
        <dbReference type="Pfam" id="PF18765"/>
    </source>
</evidence>
<evidence type="ECO:0000313" key="3">
    <source>
        <dbReference type="Proteomes" id="UP000027451"/>
    </source>
</evidence>
<comment type="caution">
    <text evidence="2">The sequence shown here is derived from an EMBL/GenBank/DDBJ whole genome shotgun (WGS) entry which is preliminary data.</text>
</comment>
<gene>
    <name evidence="2" type="ORF">BG60_28130</name>
</gene>
<name>A0A656Q9B2_9BURK</name>
<dbReference type="InterPro" id="IPR043519">
    <property type="entry name" value="NT_sf"/>
</dbReference>
<dbReference type="SUPFAM" id="SSF81301">
    <property type="entry name" value="Nucleotidyltransferase"/>
    <property type="match status" value="1"/>
</dbReference>
<dbReference type="Gene3D" id="3.30.460.10">
    <property type="entry name" value="Beta Polymerase, domain 2"/>
    <property type="match status" value="1"/>
</dbReference>
<organism evidence="2 3">
    <name type="scientific">Caballeronia zhejiangensis</name>
    <dbReference type="NCBI Taxonomy" id="871203"/>
    <lineage>
        <taxon>Bacteria</taxon>
        <taxon>Pseudomonadati</taxon>
        <taxon>Pseudomonadota</taxon>
        <taxon>Betaproteobacteria</taxon>
        <taxon>Burkholderiales</taxon>
        <taxon>Burkholderiaceae</taxon>
        <taxon>Caballeronia</taxon>
    </lineage>
</organism>
<dbReference type="Pfam" id="PF18765">
    <property type="entry name" value="Polbeta"/>
    <property type="match status" value="1"/>
</dbReference>
<dbReference type="CDD" id="cd05403">
    <property type="entry name" value="NT_KNTase_like"/>
    <property type="match status" value="1"/>
</dbReference>
<reference evidence="2 3" key="1">
    <citation type="submission" date="2014-03" db="EMBL/GenBank/DDBJ databases">
        <title>Draft Genome Sequences of Four Burkholderia Strains.</title>
        <authorList>
            <person name="Liu X.Y."/>
            <person name="Li C.X."/>
            <person name="Xu J.H."/>
        </authorList>
    </citation>
    <scope>NUCLEOTIDE SEQUENCE [LARGE SCALE GENOMIC DNA]</scope>
    <source>
        <strain evidence="2 3">OP-1</strain>
    </source>
</reference>
<sequence>MGVDEKVVQALSEWSEGNPLVRRAYVFGSRARGDFTDKSDLDVALEIDPADGETAFTTWMFESPTWLRELQARLPYRLDLWQLDGDDTPVIKLGIERSSVMVYQRNAAS</sequence>
<evidence type="ECO:0000313" key="2">
    <source>
        <dbReference type="EMBL" id="KDR25416.1"/>
    </source>
</evidence>
<accession>A0A656Q9B2</accession>
<feature type="domain" description="Polymerase beta nucleotidyltransferase" evidence="1">
    <location>
        <begin position="13"/>
        <end position="106"/>
    </location>
</feature>
<dbReference type="RefSeq" id="WP_034473971.1">
    <property type="nucleotide sequence ID" value="NZ_JFHD01000047.1"/>
</dbReference>
<dbReference type="Proteomes" id="UP000027451">
    <property type="component" value="Unassembled WGS sequence"/>
</dbReference>
<dbReference type="EMBL" id="JFHD01000047">
    <property type="protein sequence ID" value="KDR25416.1"/>
    <property type="molecule type" value="Genomic_DNA"/>
</dbReference>